<dbReference type="Proteomes" id="UP000216442">
    <property type="component" value="Unassembled WGS sequence"/>
</dbReference>
<dbReference type="OrthoDB" id="8090584at2"/>
<gene>
    <name evidence="1" type="ORF">CIT26_13600</name>
</gene>
<comment type="caution">
    <text evidence="1">The sequence shown here is derived from an EMBL/GenBank/DDBJ whole genome shotgun (WGS) entry which is preliminary data.</text>
</comment>
<proteinExistence type="predicted"/>
<reference evidence="1 2" key="1">
    <citation type="submission" date="2017-08" db="EMBL/GenBank/DDBJ databases">
        <title>Mesorhizobium wenxinae sp. nov., a novel rhizobial species isolated from root nodules of chickpea (Cicer arietinum L.).</title>
        <authorList>
            <person name="Zhang J."/>
        </authorList>
    </citation>
    <scope>NUCLEOTIDE SEQUENCE [LARGE SCALE GENOMIC DNA]</scope>
    <source>
        <strain evidence="1 2">SDW018</strain>
    </source>
</reference>
<dbReference type="EMBL" id="NPKJ01000041">
    <property type="protein sequence ID" value="PAQ09553.1"/>
    <property type="molecule type" value="Genomic_DNA"/>
</dbReference>
<evidence type="ECO:0000313" key="1">
    <source>
        <dbReference type="EMBL" id="PAQ09553.1"/>
    </source>
</evidence>
<dbReference type="RefSeq" id="WP_095493052.1">
    <property type="nucleotide sequence ID" value="NZ_NPKJ01000041.1"/>
</dbReference>
<name>A0A271LN62_9HYPH</name>
<organism evidence="1 2">
    <name type="scientific">Mesorhizobium temperatum</name>
    <dbReference type="NCBI Taxonomy" id="241416"/>
    <lineage>
        <taxon>Bacteria</taxon>
        <taxon>Pseudomonadati</taxon>
        <taxon>Pseudomonadota</taxon>
        <taxon>Alphaproteobacteria</taxon>
        <taxon>Hyphomicrobiales</taxon>
        <taxon>Phyllobacteriaceae</taxon>
        <taxon>Mesorhizobium</taxon>
    </lineage>
</organism>
<protein>
    <submittedName>
        <fullName evidence="1">Uncharacterized protein</fullName>
    </submittedName>
</protein>
<dbReference type="AlphaFoldDB" id="A0A271LN62"/>
<evidence type="ECO:0000313" key="2">
    <source>
        <dbReference type="Proteomes" id="UP000216442"/>
    </source>
</evidence>
<keyword evidence="2" id="KW-1185">Reference proteome</keyword>
<sequence length="85" mass="9284">MAPATYDDLDVEAIKAVAAGNASEGQQKRAIGWIVHKAAMTYDEPFVPGQPDVSDHLTGRMNVGRQILKLVNTPIHLLTKTERKS</sequence>
<accession>A0A271LN62</accession>